<dbReference type="PANTHER" id="PTHR44329">
    <property type="entry name" value="SERINE/THREONINE-PROTEIN KINASE TNNI3K-RELATED"/>
    <property type="match status" value="1"/>
</dbReference>
<accession>A0A0H2R8R4</accession>
<keyword evidence="2" id="KW-0808">Transferase</keyword>
<dbReference type="InterPro" id="IPR011009">
    <property type="entry name" value="Kinase-like_dom_sf"/>
</dbReference>
<feature type="domain" description="Protein kinase" evidence="1">
    <location>
        <begin position="1"/>
        <end position="223"/>
    </location>
</feature>
<evidence type="ECO:0000313" key="3">
    <source>
        <dbReference type="Proteomes" id="UP000053477"/>
    </source>
</evidence>
<feature type="non-terminal residue" evidence="2">
    <location>
        <position position="1"/>
    </location>
</feature>
<dbReference type="PROSITE" id="PS50011">
    <property type="entry name" value="PROTEIN_KINASE_DOM"/>
    <property type="match status" value="1"/>
</dbReference>
<gene>
    <name evidence="2" type="ORF">SCHPADRAFT_835619</name>
</gene>
<organism evidence="2 3">
    <name type="scientific">Schizopora paradoxa</name>
    <dbReference type="NCBI Taxonomy" id="27342"/>
    <lineage>
        <taxon>Eukaryota</taxon>
        <taxon>Fungi</taxon>
        <taxon>Dikarya</taxon>
        <taxon>Basidiomycota</taxon>
        <taxon>Agaricomycotina</taxon>
        <taxon>Agaricomycetes</taxon>
        <taxon>Hymenochaetales</taxon>
        <taxon>Schizoporaceae</taxon>
        <taxon>Schizopora</taxon>
    </lineage>
</organism>
<evidence type="ECO:0000313" key="2">
    <source>
        <dbReference type="EMBL" id="KLO08214.1"/>
    </source>
</evidence>
<dbReference type="InterPro" id="IPR000719">
    <property type="entry name" value="Prot_kinase_dom"/>
</dbReference>
<dbReference type="Gene3D" id="1.10.510.10">
    <property type="entry name" value="Transferase(Phosphotransferase) domain 1"/>
    <property type="match status" value="1"/>
</dbReference>
<dbReference type="SMART" id="SM00220">
    <property type="entry name" value="S_TKc"/>
    <property type="match status" value="1"/>
</dbReference>
<protein>
    <submittedName>
        <fullName evidence="2">Kinase-like protein</fullName>
    </submittedName>
</protein>
<dbReference type="PANTHER" id="PTHR44329:SF214">
    <property type="entry name" value="PROTEIN KINASE DOMAIN-CONTAINING PROTEIN"/>
    <property type="match status" value="1"/>
</dbReference>
<dbReference type="InParanoid" id="A0A0H2R8R4"/>
<dbReference type="PROSITE" id="PS00108">
    <property type="entry name" value="PROTEIN_KINASE_ST"/>
    <property type="match status" value="1"/>
</dbReference>
<dbReference type="InterPro" id="IPR051681">
    <property type="entry name" value="Ser/Thr_Kinases-Pseudokinases"/>
</dbReference>
<dbReference type="PRINTS" id="PR00109">
    <property type="entry name" value="TYRKINASE"/>
</dbReference>
<proteinExistence type="predicted"/>
<name>A0A0H2R8R4_9AGAM</name>
<dbReference type="STRING" id="27342.A0A0H2R8R4"/>
<dbReference type="GO" id="GO:0005524">
    <property type="term" value="F:ATP binding"/>
    <property type="evidence" value="ECO:0007669"/>
    <property type="project" value="InterPro"/>
</dbReference>
<dbReference type="EMBL" id="KQ086101">
    <property type="protein sequence ID" value="KLO08214.1"/>
    <property type="molecule type" value="Genomic_DNA"/>
</dbReference>
<dbReference type="Proteomes" id="UP000053477">
    <property type="component" value="Unassembled WGS sequence"/>
</dbReference>
<dbReference type="InterPro" id="IPR008271">
    <property type="entry name" value="Ser/Thr_kinase_AS"/>
</dbReference>
<dbReference type="AlphaFoldDB" id="A0A0H2R8R4"/>
<reference evidence="2 3" key="1">
    <citation type="submission" date="2015-04" db="EMBL/GenBank/DDBJ databases">
        <title>Complete genome sequence of Schizopora paradoxa KUC8140, a cosmopolitan wood degrader in East Asia.</title>
        <authorList>
            <consortium name="DOE Joint Genome Institute"/>
            <person name="Min B."/>
            <person name="Park H."/>
            <person name="Jang Y."/>
            <person name="Kim J.-J."/>
            <person name="Kim K.H."/>
            <person name="Pangilinan J."/>
            <person name="Lipzen A."/>
            <person name="Riley R."/>
            <person name="Grigoriev I.V."/>
            <person name="Spatafora J.W."/>
            <person name="Choi I.-G."/>
        </authorList>
    </citation>
    <scope>NUCLEOTIDE SEQUENCE [LARGE SCALE GENOMIC DNA]</scope>
    <source>
        <strain evidence="2 3">KUC8140</strain>
    </source>
</reference>
<dbReference type="OrthoDB" id="122279at2759"/>
<dbReference type="Pfam" id="PF07714">
    <property type="entry name" value="PK_Tyr_Ser-Thr"/>
    <property type="match status" value="1"/>
</dbReference>
<dbReference type="InterPro" id="IPR001245">
    <property type="entry name" value="Ser-Thr/Tyr_kinase_cat_dom"/>
</dbReference>
<keyword evidence="2" id="KW-0418">Kinase</keyword>
<dbReference type="GO" id="GO:0004674">
    <property type="term" value="F:protein serine/threonine kinase activity"/>
    <property type="evidence" value="ECO:0007669"/>
    <property type="project" value="TreeGrafter"/>
</dbReference>
<sequence length="332" mass="37232">REAVLWKMTNHPNVLPFVGLFRFKDMQGRIALVSPWMRNGNLLSYARKRAGVDRANLLAQAARGLLYLHAVNIIHGDLKCANIMVNDEGSVQLADFGLATVESVRATVTGSMSSSAGNPRWLAPELMFPEMFGGGGKSTRESDAYSFGMTALELFTEQVPFYDLAPLALPFEVAVNGLEPSWPGPDAEARGMTPDIWNLMRSCWKRDPSSRSEVLRVDLADFATSVVEIIRPNPRGIDDRDVKMLMRKIRGKTDRRGWFRNVWDVELLEDALLGRRSVSARIINASVLDSARVRRLFKSEILQSLTNSSFRATSYGIRCTGVEHYNTRTLRH</sequence>
<evidence type="ECO:0000259" key="1">
    <source>
        <dbReference type="PROSITE" id="PS50011"/>
    </source>
</evidence>
<dbReference type="SUPFAM" id="SSF56112">
    <property type="entry name" value="Protein kinase-like (PK-like)"/>
    <property type="match status" value="1"/>
</dbReference>
<keyword evidence="3" id="KW-1185">Reference proteome</keyword>